<sequence>MPDVVTDDGTVTVTERMVRTNGVRLRVLEAGRRGDPLVVLAHGFPELAYSWRHQIPALAAAGFHVLAPDQRGYGGSDAPEPVEAYDVAQLSADVVGLLDDAGAQRAVIVGHDFGGVVAWGAPLLYPDRFAGVVGISTPPTPRPRVPTTQAFRRIFGERFFYILYFQQPGPADAELNRDPATTMRKMLAAASGGSLTDARMTAGGPQGFLDRIPEPAGLPGWLRPDEFDVYVAEFTRTGFTPALNWYRCFDRNWELLADTPAATITEPSLFLGGADDPTLAYTPRHRAREVVTGEYREILIDGAGHWLPQERPDAVNAALIDFLRRLPAVP</sequence>
<feature type="domain" description="AB hydrolase-1" evidence="2">
    <location>
        <begin position="36"/>
        <end position="308"/>
    </location>
</feature>
<protein>
    <submittedName>
        <fullName evidence="3">Epoxide hydrolase</fullName>
    </submittedName>
</protein>
<name>A0A5N5VAN6_MYCPH</name>
<dbReference type="Gene3D" id="3.40.50.1820">
    <property type="entry name" value="alpha/beta hydrolase"/>
    <property type="match status" value="1"/>
</dbReference>
<gene>
    <name evidence="3" type="ORF">MPHL21000_04085</name>
</gene>
<evidence type="ECO:0000259" key="2">
    <source>
        <dbReference type="Pfam" id="PF00561"/>
    </source>
</evidence>
<evidence type="ECO:0000313" key="4">
    <source>
        <dbReference type="Proteomes" id="UP000325690"/>
    </source>
</evidence>
<dbReference type="GO" id="GO:0016787">
    <property type="term" value="F:hydrolase activity"/>
    <property type="evidence" value="ECO:0007669"/>
    <property type="project" value="UniProtKB-KW"/>
</dbReference>
<dbReference type="Pfam" id="PF00561">
    <property type="entry name" value="Abhydrolase_1"/>
    <property type="match status" value="1"/>
</dbReference>
<dbReference type="InterPro" id="IPR000073">
    <property type="entry name" value="AB_hydrolase_1"/>
</dbReference>
<dbReference type="PANTHER" id="PTHR43329">
    <property type="entry name" value="EPOXIDE HYDROLASE"/>
    <property type="match status" value="1"/>
</dbReference>
<reference evidence="3 4" key="1">
    <citation type="submission" date="2012-10" db="EMBL/GenBank/DDBJ databases">
        <title>The draft sequence of the Mycobacterium pheli genome.</title>
        <authorList>
            <person name="Pettersson B.M.F."/>
            <person name="Das S."/>
            <person name="Dasgupta S."/>
            <person name="Bhattacharya A."/>
            <person name="Kirsebom L.A."/>
        </authorList>
    </citation>
    <scope>NUCLEOTIDE SEQUENCE [LARGE SCALE GENOMIC DNA]</scope>
    <source>
        <strain evidence="3 4">CCUG 21000</strain>
    </source>
</reference>
<organism evidence="3 4">
    <name type="scientific">Mycolicibacterium phlei DSM 43239 = CCUG 21000</name>
    <dbReference type="NCBI Taxonomy" id="1226750"/>
    <lineage>
        <taxon>Bacteria</taxon>
        <taxon>Bacillati</taxon>
        <taxon>Actinomycetota</taxon>
        <taxon>Actinomycetes</taxon>
        <taxon>Mycobacteriales</taxon>
        <taxon>Mycobacteriaceae</taxon>
        <taxon>Mycolicibacterium</taxon>
    </lineage>
</organism>
<comment type="caution">
    <text evidence="3">The sequence shown here is derived from an EMBL/GenBank/DDBJ whole genome shotgun (WGS) entry which is preliminary data.</text>
</comment>
<proteinExistence type="predicted"/>
<accession>A0A5N5VAN6</accession>
<dbReference type="Proteomes" id="UP000325690">
    <property type="component" value="Unassembled WGS sequence"/>
</dbReference>
<keyword evidence="1 3" id="KW-0378">Hydrolase</keyword>
<dbReference type="InterPro" id="IPR000639">
    <property type="entry name" value="Epox_hydrolase-like"/>
</dbReference>
<dbReference type="PRINTS" id="PR00111">
    <property type="entry name" value="ABHYDROLASE"/>
</dbReference>
<evidence type="ECO:0000313" key="3">
    <source>
        <dbReference type="EMBL" id="KAB7758994.1"/>
    </source>
</evidence>
<dbReference type="EMBL" id="ANBP01000003">
    <property type="protein sequence ID" value="KAB7758994.1"/>
    <property type="molecule type" value="Genomic_DNA"/>
</dbReference>
<dbReference type="InterPro" id="IPR029058">
    <property type="entry name" value="AB_hydrolase_fold"/>
</dbReference>
<evidence type="ECO:0000256" key="1">
    <source>
        <dbReference type="ARBA" id="ARBA00022801"/>
    </source>
</evidence>
<dbReference type="AlphaFoldDB" id="A0A5N5VAN6"/>
<keyword evidence="4" id="KW-1185">Reference proteome</keyword>
<dbReference type="PRINTS" id="PR00412">
    <property type="entry name" value="EPOXHYDRLASE"/>
</dbReference>
<dbReference type="SUPFAM" id="SSF53474">
    <property type="entry name" value="alpha/beta-Hydrolases"/>
    <property type="match status" value="1"/>
</dbReference>